<protein>
    <recommendedName>
        <fullName evidence="3 10">Cell division protein FtsX</fullName>
    </recommendedName>
</protein>
<accession>A0A1U9K038</accession>
<keyword evidence="10" id="KW-0997">Cell inner membrane</keyword>
<dbReference type="InterPro" id="IPR040690">
    <property type="entry name" value="FtsX_ECD"/>
</dbReference>
<keyword evidence="5 10" id="KW-0132">Cell division</keyword>
<evidence type="ECO:0000313" key="15">
    <source>
        <dbReference type="Proteomes" id="UP000189369"/>
    </source>
</evidence>
<evidence type="ECO:0000256" key="9">
    <source>
        <dbReference type="ARBA" id="ARBA00023306"/>
    </source>
</evidence>
<evidence type="ECO:0000256" key="6">
    <source>
        <dbReference type="ARBA" id="ARBA00022692"/>
    </source>
</evidence>
<evidence type="ECO:0000256" key="8">
    <source>
        <dbReference type="ARBA" id="ARBA00023136"/>
    </source>
</evidence>
<dbReference type="GO" id="GO:0032153">
    <property type="term" value="C:cell division site"/>
    <property type="evidence" value="ECO:0007669"/>
    <property type="project" value="TreeGrafter"/>
</dbReference>
<evidence type="ECO:0000256" key="4">
    <source>
        <dbReference type="ARBA" id="ARBA00022475"/>
    </source>
</evidence>
<feature type="domain" description="FtsX extracellular" evidence="13">
    <location>
        <begin position="62"/>
        <end position="158"/>
    </location>
</feature>
<dbReference type="STRING" id="643674.PAEH1_06845"/>
<sequence>MKSWLRQHQYAFRVALLRLLTQPFSSLSNITVVALALCLPIISWAILVSAQPVVASIPLATEMTVYLKPELKEDQVQQLRSAIENNHSAQIEQLQFITKDQAATRLKKDPAWADALSALPHNPLPDSFVIRLAASPTQTATATQLASELKTLEGVDQIQLDTDWLNRLEALLNFGRLALLVLSLSVVIIVVATVFNTIRLQALNQRQEIAVARLVGATESFVRRPFLYVGAISGGLSCLLAIALARIAISPLAAALNRLALSYDTQVYLALPDAADLLFVSLLIMVITATAARWSVTRHSTF</sequence>
<keyword evidence="9 10" id="KW-0131">Cell cycle</keyword>
<keyword evidence="4 10" id="KW-1003">Cell membrane</keyword>
<feature type="transmembrane region" description="Helical" evidence="11">
    <location>
        <begin position="226"/>
        <end position="249"/>
    </location>
</feature>
<dbReference type="GO" id="GO:0005886">
    <property type="term" value="C:plasma membrane"/>
    <property type="evidence" value="ECO:0007669"/>
    <property type="project" value="UniProtKB-SubCell"/>
</dbReference>
<dbReference type="OrthoDB" id="9813411at2"/>
<dbReference type="Proteomes" id="UP000189369">
    <property type="component" value="Chromosome"/>
</dbReference>
<evidence type="ECO:0000256" key="3">
    <source>
        <dbReference type="ARBA" id="ARBA00021907"/>
    </source>
</evidence>
<keyword evidence="8 10" id="KW-0472">Membrane</keyword>
<evidence type="ECO:0000256" key="1">
    <source>
        <dbReference type="ARBA" id="ARBA00004651"/>
    </source>
</evidence>
<feature type="transmembrane region" description="Helical" evidence="11">
    <location>
        <begin position="277"/>
        <end position="296"/>
    </location>
</feature>
<evidence type="ECO:0000256" key="7">
    <source>
        <dbReference type="ARBA" id="ARBA00022989"/>
    </source>
</evidence>
<dbReference type="KEGG" id="phn:PAEH1_06845"/>
<keyword evidence="6 11" id="KW-0812">Transmembrane</keyword>
<comment type="similarity">
    <text evidence="2 10">Belongs to the ABC-4 integral membrane protein family. FtsX subfamily.</text>
</comment>
<dbReference type="Pfam" id="PF02687">
    <property type="entry name" value="FtsX"/>
    <property type="match status" value="1"/>
</dbReference>
<evidence type="ECO:0000313" key="14">
    <source>
        <dbReference type="EMBL" id="AQS51344.1"/>
    </source>
</evidence>
<dbReference type="Pfam" id="PF18075">
    <property type="entry name" value="FtsX_ECD"/>
    <property type="match status" value="1"/>
</dbReference>
<name>A0A1U9K038_9BURK</name>
<evidence type="ECO:0000256" key="10">
    <source>
        <dbReference type="PIRNR" id="PIRNR003097"/>
    </source>
</evidence>
<dbReference type="PANTHER" id="PTHR47755">
    <property type="entry name" value="CELL DIVISION PROTEIN FTSX"/>
    <property type="match status" value="1"/>
</dbReference>
<organism evidence="14 15">
    <name type="scientific">Paenalcaligenes hominis</name>
    <dbReference type="NCBI Taxonomy" id="643674"/>
    <lineage>
        <taxon>Bacteria</taxon>
        <taxon>Pseudomonadati</taxon>
        <taxon>Pseudomonadota</taxon>
        <taxon>Betaproteobacteria</taxon>
        <taxon>Burkholderiales</taxon>
        <taxon>Alcaligenaceae</taxon>
        <taxon>Paenalcaligenes</taxon>
    </lineage>
</organism>
<reference evidence="14 15" key="1">
    <citation type="submission" date="2017-01" db="EMBL/GenBank/DDBJ databases">
        <title>Complete Genome Sequence of Paenalcaligenes hominis, Isolated from a paraplegic Patient with neurogenic bladder.</title>
        <authorList>
            <person name="Mukhopadhyay R."/>
            <person name="Joaquin J."/>
            <person name="Hogue R."/>
            <person name="Kilaru A."/>
            <person name="Jospin G."/>
            <person name="Mars K."/>
            <person name="Eisen J.A."/>
            <person name="Chaturvedi V."/>
        </authorList>
    </citation>
    <scope>NUCLEOTIDE SEQUENCE [LARGE SCALE GENOMIC DNA]</scope>
    <source>
        <strain evidence="14 15">15S00501</strain>
    </source>
</reference>
<dbReference type="PANTHER" id="PTHR47755:SF1">
    <property type="entry name" value="CELL DIVISION PROTEIN FTSX"/>
    <property type="match status" value="1"/>
</dbReference>
<keyword evidence="7 11" id="KW-1133">Transmembrane helix</keyword>
<dbReference type="PIRSF" id="PIRSF003097">
    <property type="entry name" value="FtsX"/>
    <property type="match status" value="1"/>
</dbReference>
<dbReference type="Gene3D" id="3.30.70.3040">
    <property type="match status" value="1"/>
</dbReference>
<dbReference type="EMBL" id="CP019697">
    <property type="protein sequence ID" value="AQS51344.1"/>
    <property type="molecule type" value="Genomic_DNA"/>
</dbReference>
<comment type="function">
    <text evidence="10">Part of the ABC transporter FtsEX involved in cellular division.</text>
</comment>
<dbReference type="AlphaFoldDB" id="A0A1U9K038"/>
<dbReference type="InterPro" id="IPR004513">
    <property type="entry name" value="FtsX"/>
</dbReference>
<dbReference type="GO" id="GO:0051301">
    <property type="term" value="P:cell division"/>
    <property type="evidence" value="ECO:0007669"/>
    <property type="project" value="UniProtKB-KW"/>
</dbReference>
<evidence type="ECO:0000256" key="11">
    <source>
        <dbReference type="SAM" id="Phobius"/>
    </source>
</evidence>
<proteinExistence type="inferred from homology"/>
<feature type="transmembrane region" description="Helical" evidence="11">
    <location>
        <begin position="177"/>
        <end position="198"/>
    </location>
</feature>
<evidence type="ECO:0000256" key="5">
    <source>
        <dbReference type="ARBA" id="ARBA00022618"/>
    </source>
</evidence>
<evidence type="ECO:0000259" key="12">
    <source>
        <dbReference type="Pfam" id="PF02687"/>
    </source>
</evidence>
<feature type="domain" description="ABC3 transporter permease C-terminal" evidence="12">
    <location>
        <begin position="181"/>
        <end position="300"/>
    </location>
</feature>
<gene>
    <name evidence="14" type="ORF">PAEH1_06845</name>
</gene>
<evidence type="ECO:0000259" key="13">
    <source>
        <dbReference type="Pfam" id="PF18075"/>
    </source>
</evidence>
<feature type="transmembrane region" description="Helical" evidence="11">
    <location>
        <begin position="27"/>
        <end position="47"/>
    </location>
</feature>
<evidence type="ECO:0000256" key="2">
    <source>
        <dbReference type="ARBA" id="ARBA00007379"/>
    </source>
</evidence>
<comment type="subcellular location">
    <subcellularLocation>
        <location evidence="10">Cell inner membrane</location>
    </subcellularLocation>
    <subcellularLocation>
        <location evidence="1">Cell membrane</location>
        <topology evidence="1">Multi-pass membrane protein</topology>
    </subcellularLocation>
</comment>
<dbReference type="InterPro" id="IPR003838">
    <property type="entry name" value="ABC3_permease_C"/>
</dbReference>